<proteinExistence type="predicted"/>
<dbReference type="EMBL" id="BSFN01000020">
    <property type="protein sequence ID" value="GLK91451.1"/>
    <property type="molecule type" value="Genomic_DNA"/>
</dbReference>
<dbReference type="RefSeq" id="WP_271197703.1">
    <property type="nucleotide sequence ID" value="NZ_BSFN01000020.1"/>
</dbReference>
<reference evidence="1" key="2">
    <citation type="submission" date="2023-01" db="EMBL/GenBank/DDBJ databases">
        <authorList>
            <person name="Sun Q."/>
            <person name="Evtushenko L."/>
        </authorList>
    </citation>
    <scope>NUCLEOTIDE SEQUENCE</scope>
    <source>
        <strain evidence="1">VKM B-2935</strain>
    </source>
</reference>
<organism evidence="1 2">
    <name type="scientific">Pseudomonas turukhanskensis</name>
    <dbReference type="NCBI Taxonomy" id="1806536"/>
    <lineage>
        <taxon>Bacteria</taxon>
        <taxon>Pseudomonadati</taxon>
        <taxon>Pseudomonadota</taxon>
        <taxon>Gammaproteobacteria</taxon>
        <taxon>Pseudomonadales</taxon>
        <taxon>Pseudomonadaceae</taxon>
        <taxon>Pseudomonas</taxon>
    </lineage>
</organism>
<dbReference type="InterPro" id="IPR021898">
    <property type="entry name" value="DUF3509"/>
</dbReference>
<gene>
    <name evidence="1" type="ORF">GCM10017655_45150</name>
</gene>
<sequence length="95" mass="10528">MRYVNFDLLEKAFHPLRPSLGQRRPDGSVVLTLADSNDEMAYSRVISSDEVVSAEVFGQVVEGVRRELCVRAGSLSSEIRKQLVDNAGVMSYIPV</sequence>
<evidence type="ECO:0008006" key="3">
    <source>
        <dbReference type="Google" id="ProtNLM"/>
    </source>
</evidence>
<accession>A0A9W6NI54</accession>
<name>A0A9W6NI54_9PSED</name>
<dbReference type="Proteomes" id="UP001143328">
    <property type="component" value="Unassembled WGS sequence"/>
</dbReference>
<dbReference type="Pfam" id="PF12021">
    <property type="entry name" value="DUF3509"/>
    <property type="match status" value="1"/>
</dbReference>
<comment type="caution">
    <text evidence="1">The sequence shown here is derived from an EMBL/GenBank/DDBJ whole genome shotgun (WGS) entry which is preliminary data.</text>
</comment>
<protein>
    <recommendedName>
        <fullName evidence="3">DUF3509 domain-containing protein</fullName>
    </recommendedName>
</protein>
<reference evidence="1" key="1">
    <citation type="journal article" date="2014" name="Int. J. Syst. Evol. Microbiol.">
        <title>Complete genome sequence of Corynebacterium casei LMG S-19264T (=DSM 44701T), isolated from a smear-ripened cheese.</title>
        <authorList>
            <consortium name="US DOE Joint Genome Institute (JGI-PGF)"/>
            <person name="Walter F."/>
            <person name="Albersmeier A."/>
            <person name="Kalinowski J."/>
            <person name="Ruckert C."/>
        </authorList>
    </citation>
    <scope>NUCLEOTIDE SEQUENCE</scope>
    <source>
        <strain evidence="1">VKM B-2935</strain>
    </source>
</reference>
<evidence type="ECO:0000313" key="1">
    <source>
        <dbReference type="EMBL" id="GLK91451.1"/>
    </source>
</evidence>
<keyword evidence="2" id="KW-1185">Reference proteome</keyword>
<evidence type="ECO:0000313" key="2">
    <source>
        <dbReference type="Proteomes" id="UP001143328"/>
    </source>
</evidence>
<dbReference type="AlphaFoldDB" id="A0A9W6NI54"/>